<feature type="binding site" evidence="5">
    <location>
        <begin position="183"/>
        <end position="184"/>
    </location>
    <ligand>
        <name>substrate</name>
    </ligand>
</feature>
<keyword evidence="3 5" id="KW-0324">Glycolysis</keyword>
<comment type="catalytic activity">
    <reaction evidence="5">
        <text>(2R)-2-phosphoglycerate = (2R)-3-phosphoglycerate</text>
        <dbReference type="Rhea" id="RHEA:15901"/>
        <dbReference type="ChEBI" id="CHEBI:58272"/>
        <dbReference type="ChEBI" id="CHEBI:58289"/>
        <dbReference type="EC" id="5.4.2.11"/>
    </reaction>
</comment>
<feature type="binding site" evidence="5">
    <location>
        <begin position="112"/>
        <end position="115"/>
    </location>
    <ligand>
        <name>substrate</name>
    </ligand>
</feature>
<keyword evidence="7" id="KW-1185">Reference proteome</keyword>
<evidence type="ECO:0000313" key="7">
    <source>
        <dbReference type="Proteomes" id="UP000722121"/>
    </source>
</evidence>
<proteinExistence type="inferred from homology"/>
<reference evidence="6 7" key="1">
    <citation type="submission" date="2021-02" db="EMBL/GenBank/DDBJ databases">
        <title>Activity-based single-cell genomes from oceanic crustal fluid captures similar information to metagenomic and metatranscriptomic surveys with orders of magnitude less sampling.</title>
        <authorList>
            <person name="D'Angelo T.S."/>
            <person name="Orcutt B.N."/>
        </authorList>
    </citation>
    <scope>NUCLEOTIDE SEQUENCE [LARGE SCALE GENOMIC DNA]</scope>
    <source>
        <strain evidence="6">AH-315-G07</strain>
    </source>
</reference>
<dbReference type="PROSITE" id="PS00175">
    <property type="entry name" value="PG_MUTASE"/>
    <property type="match status" value="1"/>
</dbReference>
<dbReference type="EC" id="5.4.2.11" evidence="5"/>
<comment type="function">
    <text evidence="5">Catalyzes the interconversion of 2-phosphoglycerate and 3-phosphoglycerate.</text>
</comment>
<dbReference type="HAMAP" id="MF_01039">
    <property type="entry name" value="PGAM_GpmA"/>
    <property type="match status" value="1"/>
</dbReference>
<comment type="caution">
    <text evidence="6">The sequence shown here is derived from an EMBL/GenBank/DDBJ whole genome shotgun (WGS) entry which is preliminary data.</text>
</comment>
<dbReference type="CDD" id="cd07067">
    <property type="entry name" value="HP_PGM_like"/>
    <property type="match status" value="1"/>
</dbReference>
<evidence type="ECO:0000256" key="1">
    <source>
        <dbReference type="ARBA" id="ARBA00006717"/>
    </source>
</evidence>
<evidence type="ECO:0000256" key="3">
    <source>
        <dbReference type="ARBA" id="ARBA00023152"/>
    </source>
</evidence>
<evidence type="ECO:0000256" key="2">
    <source>
        <dbReference type="ARBA" id="ARBA00022432"/>
    </source>
</evidence>
<feature type="binding site" evidence="5">
    <location>
        <begin position="8"/>
        <end position="15"/>
    </location>
    <ligand>
        <name>substrate</name>
    </ligand>
</feature>
<dbReference type="InterPro" id="IPR013078">
    <property type="entry name" value="His_Pase_superF_clade-1"/>
</dbReference>
<keyword evidence="4 5" id="KW-0413">Isomerase</keyword>
<feature type="active site" description="Tele-phosphohistidine intermediate" evidence="5">
    <location>
        <position position="9"/>
    </location>
</feature>
<dbReference type="InterPro" id="IPR029033">
    <property type="entry name" value="His_PPase_superfam"/>
</dbReference>
<dbReference type="InterPro" id="IPR005952">
    <property type="entry name" value="Phosphogly_mut1"/>
</dbReference>
<dbReference type="PIRSF" id="PIRSF000709">
    <property type="entry name" value="6PFK_2-Ptase"/>
    <property type="match status" value="1"/>
</dbReference>
<comment type="pathway">
    <text evidence="5">Carbohydrate degradation; glycolysis; pyruvate from D-glyceraldehyde 3-phosphate: step 3/5.</text>
</comment>
<accession>A0ABS3APG4</accession>
<dbReference type="GO" id="GO:0004619">
    <property type="term" value="F:phosphoglycerate mutase activity"/>
    <property type="evidence" value="ECO:0007669"/>
    <property type="project" value="UniProtKB-EC"/>
</dbReference>
<feature type="binding site" evidence="5">
    <location>
        <position position="58"/>
    </location>
    <ligand>
        <name>substrate</name>
    </ligand>
</feature>
<gene>
    <name evidence="5" type="primary">gpmA</name>
    <name evidence="6" type="ORF">JYU14_00470</name>
</gene>
<feature type="binding site" evidence="5">
    <location>
        <begin position="139"/>
        <end position="140"/>
    </location>
    <ligand>
        <name>substrate</name>
    </ligand>
</feature>
<sequence length="226" mass="25752">MTKLILMRHGQSLWNQLNLFTGWVDIPLSHQGIHEALEGGRKIKDIPIDIVFTSTLVRAQMTAYLVMSQHHSGKVAVVKHDDEAQLADWGKIYSSKTEGKTIPVYYVWQFNERYYGELQGLNKSETAEKYGHEQVHIWRRSYDIAPPGGESLEMTAARTIPYFEETVVPMLERGKNVFISAHGNSLRSIVMDLEGLSKEEVLQLEIPTGAPLIFNYEQGSFTREEL</sequence>
<dbReference type="NCBIfam" id="NF002217">
    <property type="entry name" value="PRK01112.1"/>
    <property type="match status" value="1"/>
</dbReference>
<dbReference type="PANTHER" id="PTHR11931">
    <property type="entry name" value="PHOSPHOGLYCERATE MUTASE"/>
    <property type="match status" value="1"/>
</dbReference>
<name>A0ABS3APG4_9BACT</name>
<protein>
    <recommendedName>
        <fullName evidence="5">2,3-bisphosphoglycerate-dependent phosphoglycerate mutase</fullName>
        <shortName evidence="5">BPG-dependent PGAM</shortName>
        <shortName evidence="5">PGAM</shortName>
        <shortName evidence="5">Phosphoglyceromutase</shortName>
        <shortName evidence="5">dPGM</shortName>
        <ecNumber evidence="5">5.4.2.11</ecNumber>
    </recommendedName>
</protein>
<dbReference type="SUPFAM" id="SSF53254">
    <property type="entry name" value="Phosphoglycerate mutase-like"/>
    <property type="match status" value="1"/>
</dbReference>
<comment type="similarity">
    <text evidence="1 5">Belongs to the phosphoglycerate mutase family. BPG-dependent PGAM subfamily.</text>
</comment>
<dbReference type="InterPro" id="IPR001345">
    <property type="entry name" value="PG/BPGM_mutase_AS"/>
</dbReference>
<evidence type="ECO:0000313" key="6">
    <source>
        <dbReference type="EMBL" id="MBN4066542.1"/>
    </source>
</evidence>
<evidence type="ECO:0000256" key="4">
    <source>
        <dbReference type="ARBA" id="ARBA00023235"/>
    </source>
</evidence>
<feature type="binding site" evidence="5">
    <location>
        <begin position="21"/>
        <end position="22"/>
    </location>
    <ligand>
        <name>substrate</name>
    </ligand>
</feature>
<evidence type="ECO:0000256" key="5">
    <source>
        <dbReference type="HAMAP-Rule" id="MF_01039"/>
    </source>
</evidence>
<dbReference type="Proteomes" id="UP000722121">
    <property type="component" value="Unassembled WGS sequence"/>
</dbReference>
<feature type="active site" description="Proton donor/acceptor" evidence="5">
    <location>
        <position position="112"/>
    </location>
</feature>
<dbReference type="SMART" id="SM00855">
    <property type="entry name" value="PGAM"/>
    <property type="match status" value="1"/>
</dbReference>
<keyword evidence="2 5" id="KW-0312">Gluconeogenesis</keyword>
<feature type="binding site" evidence="5">
    <location>
        <position position="123"/>
    </location>
    <ligand>
        <name>substrate</name>
    </ligand>
</feature>
<organism evidence="6 7">
    <name type="scientific">Simkania negevensis</name>
    <dbReference type="NCBI Taxonomy" id="83561"/>
    <lineage>
        <taxon>Bacteria</taxon>
        <taxon>Pseudomonadati</taxon>
        <taxon>Chlamydiota</taxon>
        <taxon>Chlamydiia</taxon>
        <taxon>Parachlamydiales</taxon>
        <taxon>Simkaniaceae</taxon>
        <taxon>Simkania</taxon>
    </lineage>
</organism>
<dbReference type="Gene3D" id="3.40.50.1240">
    <property type="entry name" value="Phosphoglycerate mutase-like"/>
    <property type="match status" value="1"/>
</dbReference>
<feature type="site" description="Transition state stabilizer" evidence="5">
    <location>
        <position position="182"/>
    </location>
</feature>
<dbReference type="Pfam" id="PF00300">
    <property type="entry name" value="His_Phos_1"/>
    <property type="match status" value="2"/>
</dbReference>
<dbReference type="EMBL" id="JAFITR010000005">
    <property type="protein sequence ID" value="MBN4066542.1"/>
    <property type="molecule type" value="Genomic_DNA"/>
</dbReference>